<dbReference type="InterPro" id="IPR025391">
    <property type="entry name" value="DUF4123"/>
</dbReference>
<feature type="domain" description="DUF4123" evidence="1">
    <location>
        <begin position="53"/>
        <end position="161"/>
    </location>
</feature>
<proteinExistence type="predicted"/>
<keyword evidence="3" id="KW-1185">Reference proteome</keyword>
<evidence type="ECO:0000259" key="1">
    <source>
        <dbReference type="Pfam" id="PF13503"/>
    </source>
</evidence>
<protein>
    <submittedName>
        <fullName evidence="2">DUF4123 domain-containing protein</fullName>
    </submittedName>
</protein>
<dbReference type="RefSeq" id="WP_309262616.1">
    <property type="nucleotide sequence ID" value="NZ_JARUHG010000003.1"/>
</dbReference>
<comment type="caution">
    <text evidence="2">The sequence shown here is derived from an EMBL/GenBank/DDBJ whole genome shotgun (WGS) entry which is preliminary data.</text>
</comment>
<gene>
    <name evidence="2" type="ORF">P8609_10855</name>
</gene>
<evidence type="ECO:0000313" key="2">
    <source>
        <dbReference type="EMBL" id="MDR0183461.1"/>
    </source>
</evidence>
<dbReference type="EMBL" id="JARUHG010000003">
    <property type="protein sequence ID" value="MDR0183461.1"/>
    <property type="molecule type" value="Genomic_DNA"/>
</dbReference>
<sequence>MSTENEWAVPINTAITVAVLEGCPSTLLLLNTQALEDWAYPGLPSDAAQFPHAPSVTELVRQIDRTARCRWLWEGGRFHSQRERGPLLVEPGESSPLLAHFIEHWAPVNGGVLLGTEYPLEDVLGHLASLNTLTLPDSGPARFNWDATKLAGWLNALDADRHSDWMGPVTRMVWRANVGPAHTWYRADNAEPEAAPPQADGWFRASSHELEAFAANDLDRFLLSLAYEASVRPAWNQKLLAEAQTLAERIHRYAQAVNIRQEKDVRALFLLACDFAPRFDSPDVHRILGHTEESPQDRLRALARWLSDGGSTDKEES</sequence>
<organism evidence="2 3">
    <name type="scientific">Lysobacter arvi</name>
    <dbReference type="NCBI Taxonomy" id="3038776"/>
    <lineage>
        <taxon>Bacteria</taxon>
        <taxon>Pseudomonadati</taxon>
        <taxon>Pseudomonadota</taxon>
        <taxon>Gammaproteobacteria</taxon>
        <taxon>Lysobacterales</taxon>
        <taxon>Lysobacteraceae</taxon>
        <taxon>Lysobacter</taxon>
    </lineage>
</organism>
<dbReference type="Pfam" id="PF13503">
    <property type="entry name" value="DUF4123"/>
    <property type="match status" value="1"/>
</dbReference>
<evidence type="ECO:0000313" key="3">
    <source>
        <dbReference type="Proteomes" id="UP001233535"/>
    </source>
</evidence>
<dbReference type="Proteomes" id="UP001233535">
    <property type="component" value="Unassembled WGS sequence"/>
</dbReference>
<name>A0ABU1CE77_9GAMM</name>
<reference evidence="2 3" key="1">
    <citation type="submission" date="2023-04" db="EMBL/GenBank/DDBJ databases">
        <title>Lysobacter sp. strain UC isolated from soil sample.</title>
        <authorList>
            <person name="Choksket S."/>
            <person name="Harshvardhan F."/>
            <person name="Rana R."/>
            <person name="Patil P.B."/>
            <person name="Korpole S."/>
        </authorList>
    </citation>
    <scope>NUCLEOTIDE SEQUENCE [LARGE SCALE GENOMIC DNA]</scope>
    <source>
        <strain evidence="2 3">UC</strain>
    </source>
</reference>
<accession>A0ABU1CE77</accession>